<dbReference type="RefSeq" id="WP_152540413.1">
    <property type="nucleotide sequence ID" value="NZ_CP099464.1"/>
</dbReference>
<evidence type="ECO:0000313" key="2">
    <source>
        <dbReference type="Proteomes" id="UP001057561"/>
    </source>
</evidence>
<organism evidence="1 2">
    <name type="scientific">Dolichospermum heterosporum TAC447</name>
    <dbReference type="NCBI Taxonomy" id="747523"/>
    <lineage>
        <taxon>Bacteria</taxon>
        <taxon>Bacillati</taxon>
        <taxon>Cyanobacteriota</taxon>
        <taxon>Cyanophyceae</taxon>
        <taxon>Nostocales</taxon>
        <taxon>Aphanizomenonaceae</taxon>
        <taxon>Dolichospermum</taxon>
        <taxon>Dolichospermum heterosporum</taxon>
    </lineage>
</organism>
<proteinExistence type="predicted"/>
<accession>A0ABY5LW36</accession>
<protein>
    <submittedName>
        <fullName evidence="1">Uncharacterized protein</fullName>
    </submittedName>
</protein>
<sequence length="149" mass="16813">MKFYKFASNFSVILALIIVMFGGIELSFITPVSAQKLINPGTADDEYRPIKRMVFNYLIQDFKKDRIYLGKSAKVKVSPLIMSGDWLLASYLIVSRENPNGWAGQLLFQKTKKGWFHKGEGNYIQDVQTLIDFGVPRENAEGLAEGADI</sequence>
<name>A0ABY5LW36_9CYAN</name>
<dbReference type="Proteomes" id="UP001057561">
    <property type="component" value="Chromosome"/>
</dbReference>
<evidence type="ECO:0000313" key="1">
    <source>
        <dbReference type="EMBL" id="UUO15229.1"/>
    </source>
</evidence>
<gene>
    <name evidence="1" type="ORF">NG743_25055</name>
</gene>
<keyword evidence="2" id="KW-1185">Reference proteome</keyword>
<dbReference type="EMBL" id="CP099464">
    <property type="protein sequence ID" value="UUO15229.1"/>
    <property type="molecule type" value="Genomic_DNA"/>
</dbReference>
<reference evidence="1" key="1">
    <citation type="submission" date="2022-06" db="EMBL/GenBank/DDBJ databases">
        <title>Nostosin G and Spiroidesin B from the Cyanobacterium Dolichospermum sp. NIES-1697.</title>
        <authorList>
            <person name="Phan C.-S."/>
            <person name="Mehjabin J.J."/>
            <person name="Anas A.R.J."/>
            <person name="Hayasaka M."/>
            <person name="Onoki R."/>
            <person name="Wang J."/>
            <person name="Umezawa T."/>
            <person name="Washio K."/>
            <person name="Morikawa M."/>
            <person name="Okino T."/>
        </authorList>
    </citation>
    <scope>NUCLEOTIDE SEQUENCE</scope>
    <source>
        <strain evidence="1">NIES-1697</strain>
    </source>
</reference>